<comment type="caution">
    <text evidence="1">The sequence shown here is derived from an EMBL/GenBank/DDBJ whole genome shotgun (WGS) entry which is preliminary data.</text>
</comment>
<reference evidence="1 2" key="1">
    <citation type="submission" date="2017-10" db="EMBL/GenBank/DDBJ databases">
        <title>Resolving the taxonomy of Roseburia spp., Eubacterium rectale and Agathobacter spp. through phylogenomic analysis.</title>
        <authorList>
            <person name="Sheridan P.O."/>
            <person name="Walker A.W."/>
            <person name="Duncan S.H."/>
            <person name="Scott K.P."/>
            <person name="Toole P.W.O."/>
            <person name="Luis P."/>
            <person name="Flint H.J."/>
        </authorList>
    </citation>
    <scope>NUCLEOTIDE SEQUENCE [LARGE SCALE GENOMIC DNA]</scope>
    <source>
        <strain evidence="1 2">JK626</strain>
    </source>
</reference>
<feature type="non-terminal residue" evidence="1">
    <location>
        <position position="1"/>
    </location>
</feature>
<proteinExistence type="predicted"/>
<dbReference type="EMBL" id="PDYF01000030">
    <property type="protein sequence ID" value="PHU34260.1"/>
    <property type="molecule type" value="Genomic_DNA"/>
</dbReference>
<dbReference type="RefSeq" id="WP_207654127.1">
    <property type="nucleotide sequence ID" value="NZ_PDYF01000030.1"/>
</dbReference>
<accession>A0A2G3DTP9</accession>
<dbReference type="Proteomes" id="UP000225889">
    <property type="component" value="Unassembled WGS sequence"/>
</dbReference>
<protein>
    <submittedName>
        <fullName evidence="1">Uncharacterized protein</fullName>
    </submittedName>
</protein>
<evidence type="ECO:0000313" key="2">
    <source>
        <dbReference type="Proteomes" id="UP000225889"/>
    </source>
</evidence>
<gene>
    <name evidence="1" type="ORF">CSX01_10980</name>
</gene>
<organism evidence="1 2">
    <name type="scientific">Pseudobutyrivibrio ruminis</name>
    <dbReference type="NCBI Taxonomy" id="46206"/>
    <lineage>
        <taxon>Bacteria</taxon>
        <taxon>Bacillati</taxon>
        <taxon>Bacillota</taxon>
        <taxon>Clostridia</taxon>
        <taxon>Lachnospirales</taxon>
        <taxon>Lachnospiraceae</taxon>
        <taxon>Pseudobutyrivibrio</taxon>
    </lineage>
</organism>
<reference evidence="1 2" key="2">
    <citation type="submission" date="2017-10" db="EMBL/GenBank/DDBJ databases">
        <authorList>
            <person name="Banno H."/>
            <person name="Chua N.-H."/>
        </authorList>
    </citation>
    <scope>NUCLEOTIDE SEQUENCE [LARGE SCALE GENOMIC DNA]</scope>
    <source>
        <strain evidence="1 2">JK626</strain>
    </source>
</reference>
<evidence type="ECO:0000313" key="1">
    <source>
        <dbReference type="EMBL" id="PHU34260.1"/>
    </source>
</evidence>
<sequence length="72" mass="8556">IQQVVNNEKTVENVIEFPTLESQDSLESKMISTELRNPYEKKYMFKSHKPEVETINQVISIEQPQWDVECER</sequence>
<name>A0A2G3DTP9_9FIRM</name>
<dbReference type="AlphaFoldDB" id="A0A2G3DTP9"/>